<dbReference type="InterPro" id="IPR044144">
    <property type="entry name" value="SAF_UxaA/GarD"/>
</dbReference>
<dbReference type="CDD" id="cd11613">
    <property type="entry name" value="SAF_AH_GD"/>
    <property type="match status" value="1"/>
</dbReference>
<keyword evidence="5" id="KW-1185">Reference proteome</keyword>
<gene>
    <name evidence="4" type="ORF">SAMN04488033_10431</name>
</gene>
<accession>A0A1I2KNK9</accession>
<keyword evidence="4" id="KW-0378">Hydrolase</keyword>
<organism evidence="4 5">
    <name type="scientific">Salegentibacter agarivorans</name>
    <dbReference type="NCBI Taxonomy" id="345907"/>
    <lineage>
        <taxon>Bacteria</taxon>
        <taxon>Pseudomonadati</taxon>
        <taxon>Bacteroidota</taxon>
        <taxon>Flavobacteriia</taxon>
        <taxon>Flavobacteriales</taxon>
        <taxon>Flavobacteriaceae</taxon>
        <taxon>Salegentibacter</taxon>
    </lineage>
</organism>
<dbReference type="InterPro" id="IPR013974">
    <property type="entry name" value="SAF"/>
</dbReference>
<dbReference type="Gene3D" id="2.30.130.110">
    <property type="match status" value="1"/>
</dbReference>
<proteinExistence type="inferred from homology"/>
<dbReference type="RefSeq" id="WP_093303057.1">
    <property type="nucleotide sequence ID" value="NZ_FOOH01000004.1"/>
</dbReference>
<evidence type="ECO:0000256" key="2">
    <source>
        <dbReference type="ARBA" id="ARBA00023239"/>
    </source>
</evidence>
<dbReference type="InterPro" id="IPR007392">
    <property type="entry name" value="GD_AH_second"/>
</dbReference>
<name>A0A1I2KNK9_9FLAO</name>
<dbReference type="GO" id="GO:0019698">
    <property type="term" value="P:D-galacturonate catabolic process"/>
    <property type="evidence" value="ECO:0007669"/>
    <property type="project" value="TreeGrafter"/>
</dbReference>
<evidence type="ECO:0000313" key="5">
    <source>
        <dbReference type="Proteomes" id="UP000199116"/>
    </source>
</evidence>
<reference evidence="5" key="1">
    <citation type="submission" date="2016-10" db="EMBL/GenBank/DDBJ databases">
        <authorList>
            <person name="Varghese N."/>
            <person name="Submissions S."/>
        </authorList>
    </citation>
    <scope>NUCLEOTIDE SEQUENCE [LARGE SCALE GENOMIC DNA]</scope>
    <source>
        <strain evidence="5">DSM 23515</strain>
    </source>
</reference>
<dbReference type="SMART" id="SM00858">
    <property type="entry name" value="SAF"/>
    <property type="match status" value="1"/>
</dbReference>
<evidence type="ECO:0000256" key="1">
    <source>
        <dbReference type="ARBA" id="ARBA00010986"/>
    </source>
</evidence>
<dbReference type="Proteomes" id="UP000199116">
    <property type="component" value="Unassembled WGS sequence"/>
</dbReference>
<comment type="similarity">
    <text evidence="1">Belongs to the UxaA family.</text>
</comment>
<dbReference type="Pfam" id="PF08666">
    <property type="entry name" value="SAF"/>
    <property type="match status" value="1"/>
</dbReference>
<dbReference type="PANTHER" id="PTHR30536:SF5">
    <property type="entry name" value="ALTRONATE DEHYDRATASE"/>
    <property type="match status" value="1"/>
</dbReference>
<dbReference type="Pfam" id="PF04295">
    <property type="entry name" value="GD_AH_second"/>
    <property type="match status" value="1"/>
</dbReference>
<dbReference type="InterPro" id="IPR048332">
    <property type="entry name" value="GD_AH_C"/>
</dbReference>
<protein>
    <submittedName>
        <fullName evidence="4">Altronate hydrolase</fullName>
    </submittedName>
</protein>
<keyword evidence="2" id="KW-0456">Lyase</keyword>
<evidence type="ECO:0000259" key="3">
    <source>
        <dbReference type="SMART" id="SM00858"/>
    </source>
</evidence>
<evidence type="ECO:0000313" key="4">
    <source>
        <dbReference type="EMBL" id="SFF67840.1"/>
    </source>
</evidence>
<dbReference type="PANTHER" id="PTHR30536">
    <property type="entry name" value="ALTRONATE/GALACTARATE DEHYDRATASE"/>
    <property type="match status" value="1"/>
</dbReference>
<dbReference type="Pfam" id="PF20629">
    <property type="entry name" value="GD_AH_C"/>
    <property type="match status" value="1"/>
</dbReference>
<dbReference type="GO" id="GO:0016829">
    <property type="term" value="F:lyase activity"/>
    <property type="evidence" value="ECO:0007669"/>
    <property type="project" value="UniProtKB-KW"/>
</dbReference>
<feature type="domain" description="SAF" evidence="3">
    <location>
        <begin position="15"/>
        <end position="86"/>
    </location>
</feature>
<dbReference type="EMBL" id="FOOH01000004">
    <property type="protein sequence ID" value="SFF67840.1"/>
    <property type="molecule type" value="Genomic_DNA"/>
</dbReference>
<dbReference type="InterPro" id="IPR052172">
    <property type="entry name" value="UxaA_altronate/galactarate_dh"/>
</dbReference>
<sequence>MAKTAQPYSQIDTRDNIIVAIQNLPKNTLVHIVGKEFSLVEDIKQKHKFALHDFKVGDEIVMYGVLVGKAIQPIERGAAITTENIEHASAEFNPEQSKYEWTQPDVSKFKDRTFNGYHRADGSVGTRNYWLVIPLVFCENRNIDVVRDALMEALGYQTNKDYSVDTPKLIEAYKSGATAEDLMETSIVHTREEIVKNRLFPNVDGIKFLKHDGGCGGIRQDSETLCRLLAGYITNSNVAGATILSLGCQNAQMEMLQKAISEKDSDFQKPVYYLEQQQIGNERKFIETAVKKTFIGLAGADKITRKPAALDKLILGLECGGSDGFSGISCNPALGYASDLLTTLGGSPVLSEFPELNGVEQELINRCREKEDAEKFAHIMKRYAQRAEDVGSGFKNNPSPGNIKDGLITDAIKSAGAAKKGGTSPVVSVLDYTEKVTKPGLNLLCTPGNDVESTTGLAGSGCNMIVFTTGLGTPTGNPVAPVLKMSSNTTLFKRMNDIIDINAGTVITGEDTISSMGEKILEEIILVASGEKEAKAVLQNQNDFIPWKRGISL</sequence>
<dbReference type="GO" id="GO:0016787">
    <property type="term" value="F:hydrolase activity"/>
    <property type="evidence" value="ECO:0007669"/>
    <property type="project" value="UniProtKB-KW"/>
</dbReference>
<dbReference type="AlphaFoldDB" id="A0A1I2KNK9"/>